<keyword evidence="5 6" id="KW-0472">Membrane</keyword>
<evidence type="ECO:0000313" key="9">
    <source>
        <dbReference type="Proteomes" id="UP000515823"/>
    </source>
</evidence>
<evidence type="ECO:0000256" key="1">
    <source>
        <dbReference type="ARBA" id="ARBA00004651"/>
    </source>
</evidence>
<dbReference type="PANTHER" id="PTHR30294:SF29">
    <property type="entry name" value="MULTIDRUG ABC TRANSPORTER PERMEASE YBHS-RELATED"/>
    <property type="match status" value="1"/>
</dbReference>
<feature type="transmembrane region" description="Helical" evidence="6">
    <location>
        <begin position="192"/>
        <end position="212"/>
    </location>
</feature>
<evidence type="ECO:0000256" key="4">
    <source>
        <dbReference type="ARBA" id="ARBA00022989"/>
    </source>
</evidence>
<sequence>MKVFKACLLIMKRHKGQILTYLILFMGIFIVISAFMSTKITPDFSETKPEFTIINRDKETALTEGLRGFLSDHGTEVNLDDKKDVLQDAMFYHATEYILIIPEGFDASLEAESPISLETASVPGTGDSYYLDNLVNQYWSFINTYQKTGLQMDDEVLAAKALESLALETSVATMRFSAGQPMDDAYYAYNRVQSYILLVLILLCVSSVTLSFKRPELQMRNLCAPTTVRAKNFGQFLYCGVVSLSVWLLLSVMGIILSAGRLAGTDWRLIGLMLLNSFLFSVTSLAISMLVSHFIKNSNTQNAFANFLGLALSFLGGAFVPLEFLSQSIQAFSRFTPVYWYSKAVTDIYSLTSLDSISLRPIWQAFGIELAFAAAILCVSLVLGKYKSKAENSFGSIRTELDS</sequence>
<keyword evidence="9" id="KW-1185">Reference proteome</keyword>
<feature type="transmembrane region" description="Helical" evidence="6">
    <location>
        <begin position="303"/>
        <end position="322"/>
    </location>
</feature>
<dbReference type="Proteomes" id="UP000515823">
    <property type="component" value="Chromosome"/>
</dbReference>
<keyword evidence="4 6" id="KW-1133">Transmembrane helix</keyword>
<gene>
    <name evidence="8" type="ORF">H9Q78_08610</name>
</gene>
<evidence type="ECO:0000256" key="2">
    <source>
        <dbReference type="ARBA" id="ARBA00022475"/>
    </source>
</evidence>
<name>A0A7G9G154_9FIRM</name>
<proteinExistence type="predicted"/>
<reference evidence="8 9" key="1">
    <citation type="submission" date="2020-08" db="EMBL/GenBank/DDBJ databases">
        <authorList>
            <person name="Liu C."/>
            <person name="Sun Q."/>
        </authorList>
    </citation>
    <scope>NUCLEOTIDE SEQUENCE [LARGE SCALE GENOMIC DNA]</scope>
    <source>
        <strain evidence="8 9">NSJ-38</strain>
    </source>
</reference>
<accession>A0A7G9G154</accession>
<dbReference type="AlphaFoldDB" id="A0A7G9G154"/>
<dbReference type="GO" id="GO:0140359">
    <property type="term" value="F:ABC-type transporter activity"/>
    <property type="evidence" value="ECO:0007669"/>
    <property type="project" value="InterPro"/>
</dbReference>
<dbReference type="PANTHER" id="PTHR30294">
    <property type="entry name" value="MEMBRANE COMPONENT OF ABC TRANSPORTER YHHJ-RELATED"/>
    <property type="match status" value="1"/>
</dbReference>
<protein>
    <submittedName>
        <fullName evidence="8">ABC transporter permease</fullName>
    </submittedName>
</protein>
<dbReference type="InterPro" id="IPR051449">
    <property type="entry name" value="ABC-2_transporter_component"/>
</dbReference>
<evidence type="ECO:0000256" key="6">
    <source>
        <dbReference type="SAM" id="Phobius"/>
    </source>
</evidence>
<keyword evidence="2" id="KW-1003">Cell membrane</keyword>
<evidence type="ECO:0000256" key="5">
    <source>
        <dbReference type="ARBA" id="ARBA00023136"/>
    </source>
</evidence>
<dbReference type="EMBL" id="CP060634">
    <property type="protein sequence ID" value="QNM04536.1"/>
    <property type="molecule type" value="Genomic_DNA"/>
</dbReference>
<evidence type="ECO:0000256" key="3">
    <source>
        <dbReference type="ARBA" id="ARBA00022692"/>
    </source>
</evidence>
<feature type="domain" description="ABC-2 type transporter transmembrane" evidence="7">
    <location>
        <begin position="17"/>
        <end position="381"/>
    </location>
</feature>
<dbReference type="Pfam" id="PF12698">
    <property type="entry name" value="ABC2_membrane_3"/>
    <property type="match status" value="1"/>
</dbReference>
<feature type="transmembrane region" description="Helical" evidence="6">
    <location>
        <begin position="18"/>
        <end position="36"/>
    </location>
</feature>
<feature type="transmembrane region" description="Helical" evidence="6">
    <location>
        <begin position="233"/>
        <end position="257"/>
    </location>
</feature>
<organism evidence="8 9">
    <name type="scientific">Qiania dongpingensis</name>
    <dbReference type="NCBI Taxonomy" id="2763669"/>
    <lineage>
        <taxon>Bacteria</taxon>
        <taxon>Bacillati</taxon>
        <taxon>Bacillota</taxon>
        <taxon>Clostridia</taxon>
        <taxon>Lachnospirales</taxon>
        <taxon>Lachnospiraceae</taxon>
        <taxon>Qiania</taxon>
    </lineage>
</organism>
<dbReference type="RefSeq" id="WP_249301002.1">
    <property type="nucleotide sequence ID" value="NZ_CP060634.1"/>
</dbReference>
<feature type="transmembrane region" description="Helical" evidence="6">
    <location>
        <begin position="269"/>
        <end position="291"/>
    </location>
</feature>
<evidence type="ECO:0000313" key="8">
    <source>
        <dbReference type="EMBL" id="QNM04536.1"/>
    </source>
</evidence>
<feature type="transmembrane region" description="Helical" evidence="6">
    <location>
        <begin position="362"/>
        <end position="383"/>
    </location>
</feature>
<dbReference type="GO" id="GO:0005886">
    <property type="term" value="C:plasma membrane"/>
    <property type="evidence" value="ECO:0007669"/>
    <property type="project" value="UniProtKB-SubCell"/>
</dbReference>
<dbReference type="KEGG" id="qdo:H9Q78_08610"/>
<dbReference type="Gene3D" id="3.40.1710.10">
    <property type="entry name" value="abc type-2 transporter like domain"/>
    <property type="match status" value="1"/>
</dbReference>
<keyword evidence="3 6" id="KW-0812">Transmembrane</keyword>
<comment type="subcellular location">
    <subcellularLocation>
        <location evidence="1">Cell membrane</location>
        <topology evidence="1">Multi-pass membrane protein</topology>
    </subcellularLocation>
</comment>
<dbReference type="InterPro" id="IPR013525">
    <property type="entry name" value="ABC2_TM"/>
</dbReference>
<evidence type="ECO:0000259" key="7">
    <source>
        <dbReference type="Pfam" id="PF12698"/>
    </source>
</evidence>